<dbReference type="KEGG" id="cvn:111116301"/>
<feature type="compositionally biased region" description="Basic and acidic residues" evidence="1">
    <location>
        <begin position="144"/>
        <end position="161"/>
    </location>
</feature>
<accession>A0A8B8C865</accession>
<feature type="compositionally biased region" description="Low complexity" evidence="1">
    <location>
        <begin position="166"/>
        <end position="196"/>
    </location>
</feature>
<feature type="compositionally biased region" description="Low complexity" evidence="1">
    <location>
        <begin position="222"/>
        <end position="252"/>
    </location>
</feature>
<dbReference type="OrthoDB" id="6159055at2759"/>
<feature type="region of interest" description="Disordered" evidence="1">
    <location>
        <begin position="36"/>
        <end position="380"/>
    </location>
</feature>
<evidence type="ECO:0000256" key="1">
    <source>
        <dbReference type="SAM" id="MobiDB-lite"/>
    </source>
</evidence>
<dbReference type="Proteomes" id="UP000694844">
    <property type="component" value="Chromosome 10"/>
</dbReference>
<dbReference type="RefSeq" id="XP_022310996.1">
    <property type="nucleotide sequence ID" value="XM_022455288.1"/>
</dbReference>
<proteinExistence type="predicted"/>
<feature type="compositionally biased region" description="Polar residues" evidence="1">
    <location>
        <begin position="204"/>
        <end position="221"/>
    </location>
</feature>
<dbReference type="AlphaFoldDB" id="A0A8B8C865"/>
<protein>
    <submittedName>
        <fullName evidence="3">Serine/arginine-rich splicing factor 4-like</fullName>
    </submittedName>
</protein>
<feature type="compositionally biased region" description="Basic and acidic residues" evidence="1">
    <location>
        <begin position="78"/>
        <end position="109"/>
    </location>
</feature>
<feature type="compositionally biased region" description="Low complexity" evidence="1">
    <location>
        <begin position="130"/>
        <end position="143"/>
    </location>
</feature>
<feature type="compositionally biased region" description="Polar residues" evidence="1">
    <location>
        <begin position="260"/>
        <end position="277"/>
    </location>
</feature>
<reference evidence="3" key="1">
    <citation type="submission" date="2025-08" db="UniProtKB">
        <authorList>
            <consortium name="RefSeq"/>
        </authorList>
    </citation>
    <scope>IDENTIFICATION</scope>
    <source>
        <tissue evidence="3">Whole sample</tissue>
    </source>
</reference>
<gene>
    <name evidence="3" type="primary">LOC111116301</name>
</gene>
<sequence length="554" mass="63268">MWPPGSNAARFMKEIKEPGEKWQKFDLVKIKMKSNNRQECDEYDFTTTGEISPNDESDEEVKRKPKKKVYPGFVTDSESCKEKVDGSGREAEPDVRNENQVVESRKRDITSLLPDPPEKLKERHIQNKRSGSSAPQQQQSTSPSDHKQRSRSPRENTKTRETSPTSQRGSHSFRGGRSNSSNRLQGSSSTSQLSTSYEQRQRSRSPTSSGNNTKNRESSQTSQRGSNSFRGGRSNSSNRLQGSSSTSQLSTSYEQRQRSRSPTSSGNNTKNRESSQTSQRGSNSFRGGRSNSSIRLQGSSSISQLSTSYEQRQRSRSPRSSENNTKNRESSQTYYEQRQRSRSPIESFEPSDGDRSPRSPSPPDDQLASAEDDSNTDVVYPMTEERFQKRVIYLLSEIRDRLKKPSRSHAAQCNLERAETMEEFFELENILDNVNEEASLREYLRRIGGVGSVDLLKRAMSRMMSNSVMSKINMKGKKNKFPFIETNLYKVISGKLREELFCFYVTKHYLHGVQKKYVMQATYNQQIPCFVYKTRTLVPTFGHPRVCCIRFLEA</sequence>
<evidence type="ECO:0000313" key="2">
    <source>
        <dbReference type="Proteomes" id="UP000694844"/>
    </source>
</evidence>
<name>A0A8B8C865_CRAVI</name>
<evidence type="ECO:0000313" key="3">
    <source>
        <dbReference type="RefSeq" id="XP_022310996.1"/>
    </source>
</evidence>
<feature type="compositionally biased region" description="Basic and acidic residues" evidence="1">
    <location>
        <begin position="116"/>
        <end position="125"/>
    </location>
</feature>
<feature type="compositionally biased region" description="Low complexity" evidence="1">
    <location>
        <begin position="278"/>
        <end position="308"/>
    </location>
</feature>
<dbReference type="GeneID" id="111116301"/>
<organism evidence="2 3">
    <name type="scientific">Crassostrea virginica</name>
    <name type="common">Eastern oyster</name>
    <dbReference type="NCBI Taxonomy" id="6565"/>
    <lineage>
        <taxon>Eukaryota</taxon>
        <taxon>Metazoa</taxon>
        <taxon>Spiralia</taxon>
        <taxon>Lophotrochozoa</taxon>
        <taxon>Mollusca</taxon>
        <taxon>Bivalvia</taxon>
        <taxon>Autobranchia</taxon>
        <taxon>Pteriomorphia</taxon>
        <taxon>Ostreida</taxon>
        <taxon>Ostreoidea</taxon>
        <taxon>Ostreidae</taxon>
        <taxon>Crassostrea</taxon>
    </lineage>
</organism>
<keyword evidence="2" id="KW-1185">Reference proteome</keyword>